<evidence type="ECO:0000313" key="2">
    <source>
        <dbReference type="EMBL" id="QNN76863.1"/>
    </source>
</evidence>
<evidence type="ECO:0000256" key="1">
    <source>
        <dbReference type="SAM" id="SignalP"/>
    </source>
</evidence>
<keyword evidence="1" id="KW-0732">Signal</keyword>
<feature type="signal peptide" evidence="1">
    <location>
        <begin position="1"/>
        <end position="28"/>
    </location>
</feature>
<evidence type="ECO:0000313" key="3">
    <source>
        <dbReference type="Proteomes" id="UP000515838"/>
    </source>
</evidence>
<organism evidence="2 3">
    <name type="scientific">Pseudoxanthomonas mexicana</name>
    <dbReference type="NCBI Taxonomy" id="128785"/>
    <lineage>
        <taxon>Bacteria</taxon>
        <taxon>Pseudomonadati</taxon>
        <taxon>Pseudomonadota</taxon>
        <taxon>Gammaproteobacteria</taxon>
        <taxon>Lysobacterales</taxon>
        <taxon>Lysobacteraceae</taxon>
        <taxon>Pseudoxanthomonas</taxon>
    </lineage>
</organism>
<name>A0A7G9T9T8_PSEMX</name>
<proteinExistence type="predicted"/>
<dbReference type="AlphaFoldDB" id="A0A7G9T9T8"/>
<feature type="chain" id="PRO_5028885759" description="Outer membrane beta-barrel protein" evidence="1">
    <location>
        <begin position="29"/>
        <end position="181"/>
    </location>
</feature>
<accession>A0A7G9T9T8</accession>
<gene>
    <name evidence="2" type="ORF">IAE60_13040</name>
</gene>
<dbReference type="RefSeq" id="WP_187572587.1">
    <property type="nucleotide sequence ID" value="NZ_CP060731.1"/>
</dbReference>
<dbReference type="GeneID" id="81471902"/>
<dbReference type="EMBL" id="CP060731">
    <property type="protein sequence ID" value="QNN76863.1"/>
    <property type="molecule type" value="Genomic_DNA"/>
</dbReference>
<dbReference type="Proteomes" id="UP000515838">
    <property type="component" value="Chromosome"/>
</dbReference>
<reference evidence="2 3" key="1">
    <citation type="submission" date="2020-08" db="EMBL/GenBank/DDBJ databases">
        <title>Streptomycin Non-resistant strain, P. mexicana.</title>
        <authorList>
            <person name="Ganesh-Kumar S."/>
            <person name="Zhe T."/>
            <person name="Yu Z."/>
            <person name="Min Y."/>
        </authorList>
    </citation>
    <scope>NUCLEOTIDE SEQUENCE [LARGE SCALE GENOMIC DNA]</scope>
    <source>
        <strain evidence="2 3">GTZY2</strain>
    </source>
</reference>
<sequence>MSRRFVTSVLMMLAPGLAALTAPGPAMASAYEVGDTDIGAGWKVKLQVARLRSGDELGWSHPELEVGWGFADSLELAVGTGYGRIETTGGPRRHGHHDARVALKWGIRQESPGTVGIAFEPDVTLPTGDRAAGTGGDGVELALPMRISQSFGRGRLTAQFAYLHAFADDARMLSLGVLYEH</sequence>
<evidence type="ECO:0008006" key="4">
    <source>
        <dbReference type="Google" id="ProtNLM"/>
    </source>
</evidence>
<protein>
    <recommendedName>
        <fullName evidence="4">Outer membrane beta-barrel protein</fullName>
    </recommendedName>
</protein>